<dbReference type="EMBL" id="FQVQ01000014">
    <property type="protein sequence ID" value="SHF63578.1"/>
    <property type="molecule type" value="Genomic_DNA"/>
</dbReference>
<feature type="transmembrane region" description="Helical" evidence="7">
    <location>
        <begin position="56"/>
        <end position="81"/>
    </location>
</feature>
<dbReference type="PANTHER" id="PTHR33529">
    <property type="entry name" value="SLR0882 PROTEIN-RELATED"/>
    <property type="match status" value="1"/>
</dbReference>
<evidence type="ECO:0000313" key="9">
    <source>
        <dbReference type="Proteomes" id="UP000184147"/>
    </source>
</evidence>
<dbReference type="AlphaFoldDB" id="A0A1M5D983"/>
<keyword evidence="4 7" id="KW-1133">Transmembrane helix</keyword>
<reference evidence="8 9" key="1">
    <citation type="submission" date="2016-11" db="EMBL/GenBank/DDBJ databases">
        <authorList>
            <person name="Jaros S."/>
            <person name="Januszkiewicz K."/>
            <person name="Wedrychowicz H."/>
        </authorList>
    </citation>
    <scope>NUCLEOTIDE SEQUENCE [LARGE SCALE GENOMIC DNA]</scope>
    <source>
        <strain evidence="8 9">DSM 25660</strain>
    </source>
</reference>
<organism evidence="8 9">
    <name type="scientific">Flavobacterium fontis</name>
    <dbReference type="NCBI Taxonomy" id="1124188"/>
    <lineage>
        <taxon>Bacteria</taxon>
        <taxon>Pseudomonadati</taxon>
        <taxon>Bacteroidota</taxon>
        <taxon>Flavobacteriia</taxon>
        <taxon>Flavobacteriales</taxon>
        <taxon>Flavobacteriaceae</taxon>
        <taxon>Flavobacterium</taxon>
    </lineage>
</organism>
<evidence type="ECO:0000256" key="7">
    <source>
        <dbReference type="SAM" id="Phobius"/>
    </source>
</evidence>
<feature type="transmembrane region" description="Helical" evidence="7">
    <location>
        <begin position="362"/>
        <end position="381"/>
    </location>
</feature>
<evidence type="ECO:0000256" key="1">
    <source>
        <dbReference type="ARBA" id="ARBA00004651"/>
    </source>
</evidence>
<feature type="transmembrane region" description="Helical" evidence="7">
    <location>
        <begin position="102"/>
        <end position="125"/>
    </location>
</feature>
<dbReference type="PANTHER" id="PTHR33529:SF6">
    <property type="entry name" value="YJGP_YJGQ FAMILY PERMEASE"/>
    <property type="match status" value="1"/>
</dbReference>
<feature type="transmembrane region" description="Helical" evidence="7">
    <location>
        <begin position="12"/>
        <end position="36"/>
    </location>
</feature>
<keyword evidence="9" id="KW-1185">Reference proteome</keyword>
<dbReference type="STRING" id="1124188.SAMN05444377_11449"/>
<feature type="compositionally biased region" description="Acidic residues" evidence="6">
    <location>
        <begin position="481"/>
        <end position="491"/>
    </location>
</feature>
<dbReference type="RefSeq" id="WP_073364452.1">
    <property type="nucleotide sequence ID" value="NZ_FQVQ01000014.1"/>
</dbReference>
<evidence type="ECO:0000313" key="8">
    <source>
        <dbReference type="EMBL" id="SHF63578.1"/>
    </source>
</evidence>
<feature type="region of interest" description="Disordered" evidence="6">
    <location>
        <begin position="473"/>
        <end position="510"/>
    </location>
</feature>
<evidence type="ECO:0000256" key="4">
    <source>
        <dbReference type="ARBA" id="ARBA00022989"/>
    </source>
</evidence>
<evidence type="ECO:0000256" key="5">
    <source>
        <dbReference type="ARBA" id="ARBA00023136"/>
    </source>
</evidence>
<proteinExistence type="predicted"/>
<name>A0A1M5D983_9FLAO</name>
<dbReference type="GO" id="GO:0015920">
    <property type="term" value="P:lipopolysaccharide transport"/>
    <property type="evidence" value="ECO:0007669"/>
    <property type="project" value="TreeGrafter"/>
</dbReference>
<sequence length="628" mass="71712">MKIIDRYLLKSFWITFASVFVILFFIFILQTVWLFISELAGKDLDTLMVIKFLIFAMPRIIPMVLPLSVLLASIMTFGSLAENYEFAAMKSSGISFQRSLRYQTYFILVLTLVSFFVANNIIPYAEYKFTNFRRNIAQIKPALAIAEGQFSEIGNYSIKVIKKKGEKGNLLEGVTIHRNIPNGGGNTTVIKAKRGELLSSEKSNTLRLVLYDGTYYEDLRTTYEKRNNAPFTKATFKRDVFSIDLTKLNQNNQRDMELGNTFTMLNISELNYTLDSLQTNYKKEAISYGENIYSRTGALSTNTMGEIFPKNMPTQDILAHLTPIQKTDIYRYAYSNVENINFTIESALFEMNAKQKLINKHWIAIYDKFMLAFSCILMFFIGAPLGSIIRKGGIGLPIVFSVIIFIIFHFINTFGKRLAQENGISPFIGVWMSTMILLPLAITLTYRAIHDIGGMVTLDVVVEPVMKLFRKTSAETTPETSENEVESPMEELLDRDSTTPNASTDTVRHEELRHDDLTDGVEKNLRGIDLDRIEKWNRMALLFFAITFALVLVYAFTAILYILIGAAIPFALLLTYCYKTQVEIVRSKYPFEPGLFISLLTAFPFYPLLFWATKKQVHNLIQDTIENE</sequence>
<feature type="transmembrane region" description="Helical" evidence="7">
    <location>
        <begin position="423"/>
        <end position="446"/>
    </location>
</feature>
<dbReference type="Pfam" id="PF03739">
    <property type="entry name" value="LptF_LptG"/>
    <property type="match status" value="1"/>
</dbReference>
<dbReference type="InterPro" id="IPR005495">
    <property type="entry name" value="LptG/LptF_permease"/>
</dbReference>
<dbReference type="Proteomes" id="UP000184147">
    <property type="component" value="Unassembled WGS sequence"/>
</dbReference>
<evidence type="ECO:0000256" key="2">
    <source>
        <dbReference type="ARBA" id="ARBA00022475"/>
    </source>
</evidence>
<evidence type="ECO:0000256" key="6">
    <source>
        <dbReference type="SAM" id="MobiDB-lite"/>
    </source>
</evidence>
<feature type="transmembrane region" description="Helical" evidence="7">
    <location>
        <begin position="541"/>
        <end position="574"/>
    </location>
</feature>
<keyword evidence="5 7" id="KW-0472">Membrane</keyword>
<feature type="transmembrane region" description="Helical" evidence="7">
    <location>
        <begin position="393"/>
        <end position="411"/>
    </location>
</feature>
<protein>
    <submittedName>
        <fullName evidence="8">Lipopolysaccharide export system permease protein</fullName>
    </submittedName>
</protein>
<keyword evidence="3 7" id="KW-0812">Transmembrane</keyword>
<accession>A0A1M5D983</accession>
<comment type="subcellular location">
    <subcellularLocation>
        <location evidence="1">Cell membrane</location>
        <topology evidence="1">Multi-pass membrane protein</topology>
    </subcellularLocation>
</comment>
<evidence type="ECO:0000256" key="3">
    <source>
        <dbReference type="ARBA" id="ARBA00022692"/>
    </source>
</evidence>
<dbReference type="OrthoDB" id="1096108at2"/>
<feature type="transmembrane region" description="Helical" evidence="7">
    <location>
        <begin position="594"/>
        <end position="612"/>
    </location>
</feature>
<keyword evidence="2" id="KW-1003">Cell membrane</keyword>
<dbReference type="GO" id="GO:0043190">
    <property type="term" value="C:ATP-binding cassette (ABC) transporter complex"/>
    <property type="evidence" value="ECO:0007669"/>
    <property type="project" value="TreeGrafter"/>
</dbReference>
<gene>
    <name evidence="8" type="ORF">SAMN05444377_11449</name>
</gene>